<keyword evidence="3" id="KW-1185">Reference proteome</keyword>
<dbReference type="SUPFAM" id="SSF52266">
    <property type="entry name" value="SGNH hydrolase"/>
    <property type="match status" value="1"/>
</dbReference>
<dbReference type="Pfam" id="PF13472">
    <property type="entry name" value="Lipase_GDSL_2"/>
    <property type="match status" value="1"/>
</dbReference>
<name>A0A0A6P587_9GAMM</name>
<proteinExistence type="predicted"/>
<dbReference type="GO" id="GO:0016788">
    <property type="term" value="F:hydrolase activity, acting on ester bonds"/>
    <property type="evidence" value="ECO:0007669"/>
    <property type="project" value="UniProtKB-ARBA"/>
</dbReference>
<gene>
    <name evidence="2" type="ORF">PN36_06400</name>
</gene>
<dbReference type="CDD" id="cd00229">
    <property type="entry name" value="SGNH_hydrolase"/>
    <property type="match status" value="1"/>
</dbReference>
<dbReference type="AlphaFoldDB" id="A0A0A6P587"/>
<sequence>MKGKKPLFYFLMFTVTLVLVLAIGELLARVFVTLQTLPAPPPVSTIDPYQANPYIMRARPYIHFHIPGSRYIQARSYYQVDYEINSMGFRGPEIFPKSPDVKRLIVIGDSIVEGHGSSFNKTFSYLLGENLQQARWDVLNLGVQGGSPLYYATNLKRYLSTSPDAVLILIFENDISDDRFFEQSYFTMPFIEDEALLMSGTFLSKWRLYSLLRRGWRSFVHSSLDEIIEQNKEFTYNQEEQEAIDAFQKRLLGGSQHTIAPAVLDKPWGMTQLYLDYVVSSFRRRGISVMIANMALIGPNFNEAHIQYGFALDERVSRWAKAEKIPFLSLLPIISDAIKDHSQSKIMIDDDGHPTAMTHRLIEGALQPWVVKNIDQDKSWTPFIHNSK</sequence>
<dbReference type="EMBL" id="JSZA02000018">
    <property type="protein sequence ID" value="KHD05612.1"/>
    <property type="molecule type" value="Genomic_DNA"/>
</dbReference>
<accession>A0A0A6P587</accession>
<comment type="caution">
    <text evidence="2">The sequence shown here is derived from an EMBL/GenBank/DDBJ whole genome shotgun (WGS) entry which is preliminary data.</text>
</comment>
<dbReference type="Proteomes" id="UP000030428">
    <property type="component" value="Unassembled WGS sequence"/>
</dbReference>
<dbReference type="InterPro" id="IPR013830">
    <property type="entry name" value="SGNH_hydro"/>
</dbReference>
<organism evidence="2 3">
    <name type="scientific">Candidatus Thiomargarita nelsonii</name>
    <dbReference type="NCBI Taxonomy" id="1003181"/>
    <lineage>
        <taxon>Bacteria</taxon>
        <taxon>Pseudomonadati</taxon>
        <taxon>Pseudomonadota</taxon>
        <taxon>Gammaproteobacteria</taxon>
        <taxon>Thiotrichales</taxon>
        <taxon>Thiotrichaceae</taxon>
        <taxon>Thiomargarita</taxon>
    </lineage>
</organism>
<dbReference type="InterPro" id="IPR036514">
    <property type="entry name" value="SGNH_hydro_sf"/>
</dbReference>
<evidence type="ECO:0000313" key="2">
    <source>
        <dbReference type="EMBL" id="KHD05612.1"/>
    </source>
</evidence>
<dbReference type="Gene3D" id="3.40.50.1110">
    <property type="entry name" value="SGNH hydrolase"/>
    <property type="match status" value="1"/>
</dbReference>
<evidence type="ECO:0000313" key="3">
    <source>
        <dbReference type="Proteomes" id="UP000030428"/>
    </source>
</evidence>
<feature type="domain" description="SGNH hydrolase-type esterase" evidence="1">
    <location>
        <begin position="106"/>
        <end position="361"/>
    </location>
</feature>
<evidence type="ECO:0000259" key="1">
    <source>
        <dbReference type="Pfam" id="PF13472"/>
    </source>
</evidence>
<protein>
    <recommendedName>
        <fullName evidence="1">SGNH hydrolase-type esterase domain-containing protein</fullName>
    </recommendedName>
</protein>
<reference evidence="2 3" key="1">
    <citation type="journal article" date="2016" name="Front. Microbiol.">
        <title>Single-Cell (Meta-)Genomics of a Dimorphic Candidatus Thiomargarita nelsonii Reveals Genomic Plasticity.</title>
        <authorList>
            <person name="Flood B.E."/>
            <person name="Fliss P."/>
            <person name="Jones D.S."/>
            <person name="Dick G.J."/>
            <person name="Jain S."/>
            <person name="Kaster A.K."/>
            <person name="Winkel M."/>
            <person name="Mussmann M."/>
            <person name="Bailey J."/>
        </authorList>
    </citation>
    <scope>NUCLEOTIDE SEQUENCE [LARGE SCALE GENOMIC DNA]</scope>
    <source>
        <strain evidence="2">Hydrate Ridge</strain>
    </source>
</reference>